<sequence length="55" mass="5948">MNLLSLLQQIETTDIQTALTYVIGVVLVFSATTVGIIWLTRDLSSLSPSGLESHT</sequence>
<keyword evidence="1" id="KW-1133">Transmembrane helix</keyword>
<evidence type="ECO:0000313" key="2">
    <source>
        <dbReference type="EMBL" id="QDT59304.1"/>
    </source>
</evidence>
<evidence type="ECO:0000313" key="3">
    <source>
        <dbReference type="Proteomes" id="UP000315003"/>
    </source>
</evidence>
<dbReference type="AlphaFoldDB" id="A0A517ST46"/>
<dbReference type="EMBL" id="CP036272">
    <property type="protein sequence ID" value="QDT59304.1"/>
    <property type="molecule type" value="Genomic_DNA"/>
</dbReference>
<accession>A0A517ST46</accession>
<protein>
    <submittedName>
        <fullName evidence="2">Uncharacterized protein</fullName>
    </submittedName>
</protein>
<reference evidence="2 3" key="1">
    <citation type="submission" date="2019-02" db="EMBL/GenBank/DDBJ databases">
        <title>Deep-cultivation of Planctomycetes and their phenomic and genomic characterization uncovers novel biology.</title>
        <authorList>
            <person name="Wiegand S."/>
            <person name="Jogler M."/>
            <person name="Boedeker C."/>
            <person name="Pinto D."/>
            <person name="Vollmers J."/>
            <person name="Rivas-Marin E."/>
            <person name="Kohn T."/>
            <person name="Peeters S.H."/>
            <person name="Heuer A."/>
            <person name="Rast P."/>
            <person name="Oberbeckmann S."/>
            <person name="Bunk B."/>
            <person name="Jeske O."/>
            <person name="Meyerdierks A."/>
            <person name="Storesund J.E."/>
            <person name="Kallscheuer N."/>
            <person name="Luecker S."/>
            <person name="Lage O.M."/>
            <person name="Pohl T."/>
            <person name="Merkel B.J."/>
            <person name="Hornburger P."/>
            <person name="Mueller R.-W."/>
            <person name="Bruemmer F."/>
            <person name="Labrenz M."/>
            <person name="Spormann A.M."/>
            <person name="Op den Camp H."/>
            <person name="Overmann J."/>
            <person name="Amann R."/>
            <person name="Jetten M.S.M."/>
            <person name="Mascher T."/>
            <person name="Medema M.H."/>
            <person name="Devos D.P."/>
            <person name="Kaster A.-K."/>
            <person name="Ovreas L."/>
            <person name="Rohde M."/>
            <person name="Galperin M.Y."/>
            <person name="Jogler C."/>
        </authorList>
    </citation>
    <scope>NUCLEOTIDE SEQUENCE [LARGE SCALE GENOMIC DNA]</scope>
    <source>
        <strain evidence="2 3">SV_7m_r</strain>
    </source>
</reference>
<keyword evidence="1" id="KW-0812">Transmembrane</keyword>
<organism evidence="2 3">
    <name type="scientific">Stieleria bergensis</name>
    <dbReference type="NCBI Taxonomy" id="2528025"/>
    <lineage>
        <taxon>Bacteria</taxon>
        <taxon>Pseudomonadati</taxon>
        <taxon>Planctomycetota</taxon>
        <taxon>Planctomycetia</taxon>
        <taxon>Pirellulales</taxon>
        <taxon>Pirellulaceae</taxon>
        <taxon>Stieleria</taxon>
    </lineage>
</organism>
<name>A0A517ST46_9BACT</name>
<feature type="transmembrane region" description="Helical" evidence="1">
    <location>
        <begin position="20"/>
        <end position="39"/>
    </location>
</feature>
<keyword evidence="1" id="KW-0472">Membrane</keyword>
<gene>
    <name evidence="2" type="ORF">SV7mr_18110</name>
</gene>
<keyword evidence="3" id="KW-1185">Reference proteome</keyword>
<evidence type="ECO:0000256" key="1">
    <source>
        <dbReference type="SAM" id="Phobius"/>
    </source>
</evidence>
<dbReference type="Proteomes" id="UP000315003">
    <property type="component" value="Chromosome"/>
</dbReference>
<proteinExistence type="predicted"/>